<accession>A0A263D8S6</accession>
<proteinExistence type="predicted"/>
<name>A0A263D8S6_9PSEU</name>
<gene>
    <name evidence="1" type="ORF">CFN78_00770</name>
</gene>
<keyword evidence="2" id="KW-1185">Reference proteome</keyword>
<sequence>MVVAMEETYRVLVRGRFGELDDAARAELLAAADDHDVISARFTAEGSLTYERSLVGFTFRYTVAASGENAERDARDEALLGAEERLTTAGYPFRDLRADATNMSAVQARRRVR</sequence>
<protein>
    <submittedName>
        <fullName evidence="1">Uncharacterized protein</fullName>
    </submittedName>
</protein>
<evidence type="ECO:0000313" key="2">
    <source>
        <dbReference type="Proteomes" id="UP000242444"/>
    </source>
</evidence>
<dbReference type="EMBL" id="NKYE01000001">
    <property type="protein sequence ID" value="OZM74791.1"/>
    <property type="molecule type" value="Genomic_DNA"/>
</dbReference>
<reference evidence="1 2" key="1">
    <citation type="submission" date="2017-07" db="EMBL/GenBank/DDBJ databases">
        <title>Amycolatopsis antarcticus sp. nov., isolated from the surface of an Antarcticus brown macroalga.</title>
        <authorList>
            <person name="Wang J."/>
            <person name="Leiva S."/>
            <person name="Huang J."/>
            <person name="Huang Y."/>
        </authorList>
    </citation>
    <scope>NUCLEOTIDE SEQUENCE [LARGE SCALE GENOMIC DNA]</scope>
    <source>
        <strain evidence="1 2">AU-G6</strain>
    </source>
</reference>
<dbReference type="AlphaFoldDB" id="A0A263D8S6"/>
<dbReference type="InterPro" id="IPR045778">
    <property type="entry name" value="DUF6204"/>
</dbReference>
<evidence type="ECO:0000313" key="1">
    <source>
        <dbReference type="EMBL" id="OZM74791.1"/>
    </source>
</evidence>
<dbReference type="Pfam" id="PF19707">
    <property type="entry name" value="DUF6204"/>
    <property type="match status" value="1"/>
</dbReference>
<dbReference type="InParanoid" id="A0A263D8S6"/>
<dbReference type="Proteomes" id="UP000242444">
    <property type="component" value="Unassembled WGS sequence"/>
</dbReference>
<comment type="caution">
    <text evidence="1">The sequence shown here is derived from an EMBL/GenBank/DDBJ whole genome shotgun (WGS) entry which is preliminary data.</text>
</comment>
<organism evidence="1 2">
    <name type="scientific">Amycolatopsis antarctica</name>
    <dbReference type="NCBI Taxonomy" id="1854586"/>
    <lineage>
        <taxon>Bacteria</taxon>
        <taxon>Bacillati</taxon>
        <taxon>Actinomycetota</taxon>
        <taxon>Actinomycetes</taxon>
        <taxon>Pseudonocardiales</taxon>
        <taxon>Pseudonocardiaceae</taxon>
        <taxon>Amycolatopsis</taxon>
    </lineage>
</organism>